<evidence type="ECO:0000313" key="3">
    <source>
        <dbReference type="Proteomes" id="UP001549749"/>
    </source>
</evidence>
<comment type="caution">
    <text evidence="2">The sequence shown here is derived from an EMBL/GenBank/DDBJ whole genome shotgun (WGS) entry which is preliminary data.</text>
</comment>
<evidence type="ECO:0000313" key="2">
    <source>
        <dbReference type="EMBL" id="MET6997052.1"/>
    </source>
</evidence>
<reference evidence="2 3" key="1">
    <citation type="submission" date="2024-06" db="EMBL/GenBank/DDBJ databases">
        <title>Chitinophaga defluvii sp. nov., isolated from municipal sewage.</title>
        <authorList>
            <person name="Zhang L."/>
        </authorList>
    </citation>
    <scope>NUCLEOTIDE SEQUENCE [LARGE SCALE GENOMIC DNA]</scope>
    <source>
        <strain evidence="2 3">H8</strain>
    </source>
</reference>
<proteinExistence type="predicted"/>
<gene>
    <name evidence="2" type="ORF">ABR189_06715</name>
</gene>
<evidence type="ECO:0008006" key="4">
    <source>
        <dbReference type="Google" id="ProtNLM"/>
    </source>
</evidence>
<sequence length="2268" mass="250189">MIKYIKIKKTIACFFLSLLTIEMLMPAFAWALTSGPAQPESQQFVTAGTNDMVDPFTGAFKYDVPIMDIDGYPINLNYQSGIGMDDEASWVGLGWNLNAGAINRQLRGIPDDFKGDIVVTEHKMKPKTTVGGRGTLKTEITGINIAKLSGSLSVGVFNDSYTGIGAEVGSNAGLSFSIANSGMLTAGMGIGVNSNTSDGVTVKPHVSLSLAAKVGEQSSTNMSLSAVLGYNTRQGLKDLSLSQSFGISGTKTFEDRSSKSGSTGWEVNGSSYSYNTPAFYPQAGIGYKSTNKNYSIDLGVTYTAVFVGGGLTGYYSKREVAKERITNQAYGFLYAEKGTVRDSALMDFMREKDAPVVRDLPNLAVPIATPDVFSFSSQAESGQFRLYRGGSGVLFDAESNDVNDNETAGLDLGFGGYFHGGVNFYDQYVLSKTGKWKEDNPFLPIADYPVDSTRKTEEQVYFKRVGEKNLSDNNFINRIHGESVVSVPLLGKSTRAGLQQRDNFNMAGAPYKKDGRQIKRSNISWLTADEAAQGALDKQIMNAPFQDSATFSPASCRVTSTNNLPRNGGIRKGHHLSEITVQGDDGKRMVYGLPTYNTTQEEYSVAVDPAKVDSAKNLVTTDIVNGLVVPYDSSRDKYFHHEIQPAYASAYLLTAILSPDYVDVTGDGITDDDLGTAIRFNYSKVSGVYKWRSPYEFAQAIYNKGLSADGKDDKGSFVYGEKELWYLQSIETKTKIIYFITKDRDDALGVTGVNGGRFIGTRQKYLKEVRLYSKSDLQQPIKTAYFEYDYSLCPSVPNHITVGGGKLTLKKVYFKYGSSGKGKSHPYSFTYGNNQAYAYLSADRWGAYKPKYNNTVPALRNDEFPYSLQDKSLMDNSAGKWHLTKIELPTGGAINVDYESGDYAYVQDKKAMEMVKVEALIKADGVVTTNLNEAAGFRVKTPVMSTGSVEEQTKFFKEHYLNGSDMFYGKLFTNVSDDPNNTDDKRFEFIPCYAKVIKAQFANDYANVIFEDMTSGKVTNNPFLFAAWQKMRMEYPQYAYPGYQNSIPDDRALEAALGALVNAIGNLAELRENFYQRALRKKFANRVKLEKSFCRLVKTNGHKLGGGARVKRVRISDNWQTMSKSTAPGASYGQEYAYVKTENRNGKTDEIISSGVASYEPGIGSDENPLRMPVPYTEQMKGTMNNYFYLEEPFGESLYPAAQVGYSRVTVRELNAAGIVDPDAKTGWTAQEFYTAKEFPVLVDYEKKPAVQNYQPPGWQSFVGGHIVHELTMSQGYVVILNDMHGKIKSERIYNQSGSEISSTVYHYNASQIDAGKYRLRNSVTVTDEKGTLTPNQVIGREIEMFVDLRQQEIDNKGTAIQIGVDVVPFFWGIPLPIPHWPRKENDEYRLFRSACVLKTVQYSGILDKVVKTVNGASVTSANLVYDKYTGDAVVVQTNNEFDDPVYSINMPAYWVYEKMGGAYKNQNTILEGFNTDAAGVINNSYGNFLSAGDELLNLTSGNGERLWVVFSATNEDATQKLRVIGSGGEIKHCNGIKVKVLRSGFRNQLTSAAASITCLNDPIAGNRLAIFNTSQDTTYRVLDAKATLYDEKWGMPTTCITCPSGYVLSTDGINCIVPPVENTDTSFQVVAGDIAADTSYGMNGAFFYERNLTDVLVGEKVSDFWGGDCGGYVSFFKTAIADNSLAQRVVAGDSGSMIMKKKPENTQGINKTAPGYVGKSAPQGVQALLSKPRGFCGRLINAGIWLKGANGSSYYNKWLGVESCFDVPGWDTYSVGFAADNQVKIYIDDVLFKSITTTNSDAFTKWMVYPVVLFGGRHKIRIEAMNDGLTAAVAVEVYNGTPSFIMNQTGAYVAEHTLFSTFNLRNKPVSTFINDNGNIITRYTCPAGTSLDICAMPCNCGSVPAGVLVNPYLTGFLGNWRVSEEQVFQVARNDDHFHNNGGVDVRNTGNYKAFTPFWTNNNGADWVSGNSNKWTSVRYITLYDKYGQELENRNVINVYSSALYGYKGALPTAVASNAMQRQLFYDGFDDYDFQNLCNTGSACVQDSFNIFSSLGSNYAQRLNRTDAHTGNNSLKLSNQDAIRLYTRAHDKVHKSVDYLGRGPAGEYIKKPLPDLYPRGFSPNSTGKYVFSVWVKDGQPPSTGTGINLKVNNTNITLTRKATVEGWALVEGLIDLTAILGSNKVIEMTLLATASNTLIDDLRIFPFDALVKSYAYDDKKLKVMAVLDENNFATFYEYDEEGSMTRVKKETDRGIMTIQESRSSYIKK</sequence>
<organism evidence="2 3">
    <name type="scientific">Chitinophaga defluvii</name>
    <dbReference type="NCBI Taxonomy" id="3163343"/>
    <lineage>
        <taxon>Bacteria</taxon>
        <taxon>Pseudomonadati</taxon>
        <taxon>Bacteroidota</taxon>
        <taxon>Chitinophagia</taxon>
        <taxon>Chitinophagales</taxon>
        <taxon>Chitinophagaceae</taxon>
        <taxon>Chitinophaga</taxon>
    </lineage>
</organism>
<accession>A0ABV2T1Z2</accession>
<evidence type="ECO:0000256" key="1">
    <source>
        <dbReference type="SAM" id="SignalP"/>
    </source>
</evidence>
<feature type="chain" id="PRO_5047026104" description="PA14 domain-containing protein" evidence="1">
    <location>
        <begin position="32"/>
        <end position="2268"/>
    </location>
</feature>
<name>A0ABV2T1Z2_9BACT</name>
<protein>
    <recommendedName>
        <fullName evidence="4">PA14 domain-containing protein</fullName>
    </recommendedName>
</protein>
<keyword evidence="3" id="KW-1185">Reference proteome</keyword>
<feature type="signal peptide" evidence="1">
    <location>
        <begin position="1"/>
        <end position="31"/>
    </location>
</feature>
<dbReference type="RefSeq" id="WP_354659693.1">
    <property type="nucleotide sequence ID" value="NZ_JBEXAC010000001.1"/>
</dbReference>
<dbReference type="EMBL" id="JBEXAC010000001">
    <property type="protein sequence ID" value="MET6997052.1"/>
    <property type="molecule type" value="Genomic_DNA"/>
</dbReference>
<dbReference type="Proteomes" id="UP001549749">
    <property type="component" value="Unassembled WGS sequence"/>
</dbReference>
<keyword evidence="1" id="KW-0732">Signal</keyword>